<feature type="domain" description="UvrD-like helicase ATP-binding" evidence="11">
    <location>
        <begin position="47"/>
        <end position="367"/>
    </location>
</feature>
<dbReference type="SUPFAM" id="SSF52540">
    <property type="entry name" value="P-loop containing nucleoside triphosphate hydrolases"/>
    <property type="match status" value="1"/>
</dbReference>
<dbReference type="PROSITE" id="PS51198">
    <property type="entry name" value="UVRD_HELICASE_ATP_BIND"/>
    <property type="match status" value="1"/>
</dbReference>
<evidence type="ECO:0000256" key="3">
    <source>
        <dbReference type="ARBA" id="ARBA00022806"/>
    </source>
</evidence>
<dbReference type="Pfam" id="PF13361">
    <property type="entry name" value="UvrD_C"/>
    <property type="match status" value="1"/>
</dbReference>
<proteinExistence type="predicted"/>
<dbReference type="GO" id="GO:0005524">
    <property type="term" value="F:ATP binding"/>
    <property type="evidence" value="ECO:0007669"/>
    <property type="project" value="UniProtKB-UniRule"/>
</dbReference>
<sequence length="1145" mass="134634">MVIFTLIRFILKHVTFVILIKFVLQLCSIILIQMEIAKKMNKFTAEQLQCIDFFPNAKDTYQHLLIEAGAGAGKTEVLTKRTTWLLRQKKINPAHIYIVTFSRDATTQIQKRIEKELLQIPELSELCSFVNISTIDSFFSDLVNCIYPSWWEKSKKNNRYSMPPKLQLIDEINVQQDTLNAIHFFLNNTLHDKDNLSYAIDFILAGGLKKGFIQNQGTIDNILKTMSSETFLAANTNELRIAAQEMHPATSFLIDNFHKIARTLYEQRIQRGEFTYADRTVFLSENLSNNIPVQLKELIVDEYQDTNSIQHSILFNMVLELKARMVVVGDPKQSIYGFRNASVDVFQSLKTQHTWKHIELKKNFRSNKTLLQEINKLSDISFAWQNPNFPIEFKNSYFYNQSLKKYIPANALEYGEKETKNDSEIQNEIPSSIYIVTTSINKDRLKNIDINTNNIKFEEYSLLVFADFIKKFQAKNNINWDKIVVLCEENNDVQKITEVLKNNSIPVQSTTKKDIKNLRFLENQVALCLAKYLVGEADDFDLYLIMQSPISPLTHEEIEMHFTFAKKNVSFDNTFINLLNSYRNIAKDNFFYAWQVLRWKLVLLHVDEKSRYEASIFCAKMDLFSSILSKKLESPTFRDKIENKILALLGAQENQSTIIKDLLFPNCVNDWEIEAWDSENCISDCFLEVKTVHRAKGLEWDYVCFYPKFGRAKTYNNFNVYLSDNHMDICWLNEDDNKLSIVNWIKNPNFQEIDNLKIYDSKGNFKKTCFFSKLRKQAEELFERQRVFYTAFTRAKKSLILFQPKTQKKHGYRDILANYSPNENFSFQKYLEEDVYLRYLDFNFELKENLKAKNKKLKINFNNTISEPWFQQEEIEPKPLTNKNNGVEYYDYGPNFIENIYLESKKKNTTNFDFESIDYNFFDLSKVINNDSNTSILENYTPYSIKNILCDIKQKKQQIINKTKGIHFHAAAENNKTIKNSFQNLVEKNSIKYFHELEIWTPKNNHLNFIETSRKIIDFLSILCFDNFLELNIKKIYCINTNTVIEFDEFLNQFRNIENIILILDYKTGVFKNQHISQIKTYLELINPLNQNLLSSIGVNKQTRYLQIGCLCYNNKINSEISLEFNGQNLPFHYFSQNELLFFLV</sequence>
<evidence type="ECO:0000256" key="5">
    <source>
        <dbReference type="ARBA" id="ARBA00023235"/>
    </source>
</evidence>
<accession>A0A369KS43</accession>
<evidence type="ECO:0000256" key="1">
    <source>
        <dbReference type="ARBA" id="ARBA00022741"/>
    </source>
</evidence>
<feature type="transmembrane region" description="Helical" evidence="10">
    <location>
        <begin position="6"/>
        <end position="32"/>
    </location>
</feature>
<dbReference type="GO" id="GO:0016887">
    <property type="term" value="F:ATP hydrolysis activity"/>
    <property type="evidence" value="ECO:0007669"/>
    <property type="project" value="RHEA"/>
</dbReference>
<evidence type="ECO:0000256" key="7">
    <source>
        <dbReference type="ARBA" id="ARBA00034808"/>
    </source>
</evidence>
<dbReference type="Gene3D" id="3.30.160.800">
    <property type="match status" value="1"/>
</dbReference>
<keyword evidence="3 9" id="KW-0347">Helicase</keyword>
<evidence type="ECO:0000259" key="11">
    <source>
        <dbReference type="PROSITE" id="PS51198"/>
    </source>
</evidence>
<dbReference type="InterPro" id="IPR014016">
    <property type="entry name" value="UvrD-like_ATP-bd"/>
</dbReference>
<keyword evidence="10" id="KW-1133">Transmembrane helix</keyword>
<dbReference type="PANTHER" id="PTHR11070:SF67">
    <property type="entry name" value="DNA 3'-5' HELICASE"/>
    <property type="match status" value="1"/>
</dbReference>
<dbReference type="Gene3D" id="3.40.50.300">
    <property type="entry name" value="P-loop containing nucleotide triphosphate hydrolases"/>
    <property type="match status" value="3"/>
</dbReference>
<dbReference type="InterPro" id="IPR014017">
    <property type="entry name" value="DNA_helicase_UvrD-like_C"/>
</dbReference>
<evidence type="ECO:0000313" key="13">
    <source>
        <dbReference type="Proteomes" id="UP000253934"/>
    </source>
</evidence>
<keyword evidence="2 9" id="KW-0378">Hydrolase</keyword>
<comment type="catalytic activity">
    <reaction evidence="6">
        <text>Couples ATP hydrolysis with the unwinding of duplex DNA by translocating in the 3'-5' direction.</text>
        <dbReference type="EC" id="5.6.2.4"/>
    </reaction>
</comment>
<dbReference type="Gene3D" id="1.10.486.10">
    <property type="entry name" value="PCRA, domain 4"/>
    <property type="match status" value="1"/>
</dbReference>
<feature type="binding site" evidence="9">
    <location>
        <begin position="68"/>
        <end position="75"/>
    </location>
    <ligand>
        <name>ATP</name>
        <dbReference type="ChEBI" id="CHEBI:30616"/>
    </ligand>
</feature>
<dbReference type="GO" id="GO:0005829">
    <property type="term" value="C:cytosol"/>
    <property type="evidence" value="ECO:0007669"/>
    <property type="project" value="TreeGrafter"/>
</dbReference>
<name>A0A369KS43_9BACT</name>
<dbReference type="Proteomes" id="UP000253934">
    <property type="component" value="Unassembled WGS sequence"/>
</dbReference>
<keyword evidence="4 9" id="KW-0067">ATP-binding</keyword>
<dbReference type="AlphaFoldDB" id="A0A369KS43"/>
<dbReference type="GO" id="GO:0003677">
    <property type="term" value="F:DNA binding"/>
    <property type="evidence" value="ECO:0007669"/>
    <property type="project" value="InterPro"/>
</dbReference>
<dbReference type="InterPro" id="IPR027417">
    <property type="entry name" value="P-loop_NTPase"/>
</dbReference>
<protein>
    <recommendedName>
        <fullName evidence="7">DNA 3'-5' helicase</fullName>
        <ecNumber evidence="7">5.6.2.4</ecNumber>
    </recommendedName>
</protein>
<keyword evidence="10" id="KW-0812">Transmembrane</keyword>
<organism evidence="12 13">
    <name type="scientific">Spirobacillus cienkowskii</name>
    <dbReference type="NCBI Taxonomy" id="495820"/>
    <lineage>
        <taxon>Bacteria</taxon>
        <taxon>Pseudomonadati</taxon>
        <taxon>Bdellovibrionota</taxon>
        <taxon>Oligoflexia</taxon>
        <taxon>Silvanigrellales</taxon>
        <taxon>Spirobacillus</taxon>
    </lineage>
</organism>
<gene>
    <name evidence="12" type="ORF">DCC88_09595</name>
</gene>
<dbReference type="EC" id="5.6.2.4" evidence="7"/>
<evidence type="ECO:0000256" key="10">
    <source>
        <dbReference type="SAM" id="Phobius"/>
    </source>
</evidence>
<dbReference type="PANTHER" id="PTHR11070">
    <property type="entry name" value="UVRD / RECB / PCRA DNA HELICASE FAMILY MEMBER"/>
    <property type="match status" value="1"/>
</dbReference>
<dbReference type="GO" id="GO:0043138">
    <property type="term" value="F:3'-5' DNA helicase activity"/>
    <property type="evidence" value="ECO:0007669"/>
    <property type="project" value="UniProtKB-EC"/>
</dbReference>
<dbReference type="InterPro" id="IPR000212">
    <property type="entry name" value="DNA_helicase_UvrD/REP"/>
</dbReference>
<evidence type="ECO:0000313" key="12">
    <source>
        <dbReference type="EMBL" id="RDB35535.1"/>
    </source>
</evidence>
<evidence type="ECO:0000256" key="8">
    <source>
        <dbReference type="ARBA" id="ARBA00048988"/>
    </source>
</evidence>
<keyword evidence="1 9" id="KW-0547">Nucleotide-binding</keyword>
<dbReference type="Pfam" id="PF00580">
    <property type="entry name" value="UvrD-helicase"/>
    <property type="match status" value="1"/>
</dbReference>
<evidence type="ECO:0000256" key="4">
    <source>
        <dbReference type="ARBA" id="ARBA00022840"/>
    </source>
</evidence>
<evidence type="ECO:0000256" key="2">
    <source>
        <dbReference type="ARBA" id="ARBA00022801"/>
    </source>
</evidence>
<keyword evidence="10" id="KW-0472">Membrane</keyword>
<dbReference type="GO" id="GO:0000725">
    <property type="term" value="P:recombinational repair"/>
    <property type="evidence" value="ECO:0007669"/>
    <property type="project" value="TreeGrafter"/>
</dbReference>
<comment type="catalytic activity">
    <reaction evidence="8">
        <text>ATP + H2O = ADP + phosphate + H(+)</text>
        <dbReference type="Rhea" id="RHEA:13065"/>
        <dbReference type="ChEBI" id="CHEBI:15377"/>
        <dbReference type="ChEBI" id="CHEBI:15378"/>
        <dbReference type="ChEBI" id="CHEBI:30616"/>
        <dbReference type="ChEBI" id="CHEBI:43474"/>
        <dbReference type="ChEBI" id="CHEBI:456216"/>
        <dbReference type="EC" id="5.6.2.4"/>
    </reaction>
</comment>
<reference evidence="12" key="1">
    <citation type="submission" date="2018-04" db="EMBL/GenBank/DDBJ databases">
        <title>Draft genome sequence of the Candidatus Spirobacillus cienkowskii, a pathogen of freshwater Daphnia species, reconstructed from hemolymph metagenomic reads.</title>
        <authorList>
            <person name="Bresciani L."/>
            <person name="Lemos L.N."/>
            <person name="Wale N."/>
            <person name="Lin J.Y."/>
            <person name="Fernandes G.R."/>
            <person name="Duffy M.A."/>
            <person name="Rodrigues J.M."/>
        </authorList>
    </citation>
    <scope>NUCLEOTIDE SEQUENCE [LARGE SCALE GENOMIC DNA]</scope>
    <source>
        <strain evidence="12">Binning01</strain>
    </source>
</reference>
<comment type="caution">
    <text evidence="12">The sequence shown here is derived from an EMBL/GenBank/DDBJ whole genome shotgun (WGS) entry which is preliminary data.</text>
</comment>
<keyword evidence="5" id="KW-0413">Isomerase</keyword>
<keyword evidence="13" id="KW-1185">Reference proteome</keyword>
<evidence type="ECO:0000256" key="9">
    <source>
        <dbReference type="PROSITE-ProRule" id="PRU00560"/>
    </source>
</evidence>
<dbReference type="EMBL" id="QOVW01000082">
    <property type="protein sequence ID" value="RDB35535.1"/>
    <property type="molecule type" value="Genomic_DNA"/>
</dbReference>
<evidence type="ECO:0000256" key="6">
    <source>
        <dbReference type="ARBA" id="ARBA00034617"/>
    </source>
</evidence>